<dbReference type="InterPro" id="IPR000101">
    <property type="entry name" value="GGT_peptidase"/>
</dbReference>
<feature type="binding site" evidence="6">
    <location>
        <position position="92"/>
    </location>
    <ligand>
        <name>L-glutamate</name>
        <dbReference type="ChEBI" id="CHEBI:29985"/>
    </ligand>
</feature>
<evidence type="ECO:0000256" key="7">
    <source>
        <dbReference type="RuleBase" id="RU368036"/>
    </source>
</evidence>
<organism evidence="8 9">
    <name type="scientific">Immundisolibacter cernigliae</name>
    <dbReference type="NCBI Taxonomy" id="1810504"/>
    <lineage>
        <taxon>Bacteria</taxon>
        <taxon>Pseudomonadati</taxon>
        <taxon>Pseudomonadota</taxon>
        <taxon>Gammaproteobacteria</taxon>
        <taxon>Immundisolibacterales</taxon>
        <taxon>Immundisolibacteraceae</taxon>
        <taxon>Immundisolibacter</taxon>
    </lineage>
</organism>
<proteinExistence type="inferred from homology"/>
<dbReference type="SUPFAM" id="SSF56235">
    <property type="entry name" value="N-terminal nucleophile aminohydrolases (Ntn hydrolases)"/>
    <property type="match status" value="1"/>
</dbReference>
<evidence type="ECO:0000256" key="5">
    <source>
        <dbReference type="PIRSR" id="PIRSR600101-1"/>
    </source>
</evidence>
<gene>
    <name evidence="8" type="ORF">PG2T_09730</name>
</gene>
<comment type="subunit">
    <text evidence="7">This enzyme consists of two polypeptide chains, which are synthesized in precursor form from a single polypeptide.</text>
</comment>
<feature type="binding site" evidence="6">
    <location>
        <position position="407"/>
    </location>
    <ligand>
        <name>L-glutamate</name>
        <dbReference type="ChEBI" id="CHEBI:29985"/>
    </ligand>
</feature>
<evidence type="ECO:0000256" key="6">
    <source>
        <dbReference type="PIRSR" id="PIRSR600101-2"/>
    </source>
</evidence>
<dbReference type="GO" id="GO:0006750">
    <property type="term" value="P:glutathione biosynthetic process"/>
    <property type="evidence" value="ECO:0007669"/>
    <property type="project" value="UniProtKB-KW"/>
</dbReference>
<evidence type="ECO:0000256" key="3">
    <source>
        <dbReference type="ARBA" id="ARBA00023315"/>
    </source>
</evidence>
<name>A0A1B1YU87_9GAMM</name>
<dbReference type="PANTHER" id="PTHR43199">
    <property type="entry name" value="GLUTATHIONE HYDROLASE"/>
    <property type="match status" value="1"/>
</dbReference>
<comment type="catalytic activity">
    <reaction evidence="4 7">
        <text>an N-terminal (5-L-glutamyl)-[peptide] + an alpha-amino acid = 5-L-glutamyl amino acid + an N-terminal L-alpha-aminoacyl-[peptide]</text>
        <dbReference type="Rhea" id="RHEA:23904"/>
        <dbReference type="Rhea" id="RHEA-COMP:9780"/>
        <dbReference type="Rhea" id="RHEA-COMP:9795"/>
        <dbReference type="ChEBI" id="CHEBI:77644"/>
        <dbReference type="ChEBI" id="CHEBI:78597"/>
        <dbReference type="ChEBI" id="CHEBI:78599"/>
        <dbReference type="ChEBI" id="CHEBI:78608"/>
        <dbReference type="EC" id="2.3.2.2"/>
    </reaction>
</comment>
<dbReference type="Gene3D" id="1.10.246.130">
    <property type="match status" value="1"/>
</dbReference>
<comment type="catalytic activity">
    <reaction evidence="2 7">
        <text>glutathione + H2O = L-cysteinylglycine + L-glutamate</text>
        <dbReference type="Rhea" id="RHEA:28807"/>
        <dbReference type="ChEBI" id="CHEBI:15377"/>
        <dbReference type="ChEBI" id="CHEBI:29985"/>
        <dbReference type="ChEBI" id="CHEBI:57925"/>
        <dbReference type="ChEBI" id="CHEBI:61694"/>
        <dbReference type="EC" id="3.4.19.13"/>
    </reaction>
</comment>
<reference evidence="9" key="1">
    <citation type="submission" date="2016-03" db="EMBL/GenBank/DDBJ databases">
        <title>Complete genome sequence of Solimmundus cernigliae, representing a novel lineage of polycyclic aromatic hydrocarbon degraders within the Gammaproteobacteria.</title>
        <authorList>
            <person name="Singleton D.R."/>
            <person name="Dickey A.N."/>
            <person name="Scholl E.H."/>
            <person name="Wright F.A."/>
            <person name="Aitken M.D."/>
        </authorList>
    </citation>
    <scope>NUCLEOTIDE SEQUENCE [LARGE SCALE GENOMIC DNA]</scope>
    <source>
        <strain evidence="9">TR3.2</strain>
    </source>
</reference>
<comment type="pathway">
    <text evidence="7">Sulfur metabolism; glutathione metabolism.</text>
</comment>
<dbReference type="FunCoup" id="A0A1B1YU87">
    <property type="interactions" value="257"/>
</dbReference>
<dbReference type="InterPro" id="IPR051792">
    <property type="entry name" value="GGT_bact"/>
</dbReference>
<evidence type="ECO:0000256" key="4">
    <source>
        <dbReference type="ARBA" id="ARBA00047417"/>
    </source>
</evidence>
<dbReference type="NCBIfam" id="TIGR00066">
    <property type="entry name" value="g_glut_trans"/>
    <property type="match status" value="1"/>
</dbReference>
<protein>
    <recommendedName>
        <fullName evidence="7">Glutathione hydrolase proenzyme</fullName>
        <ecNumber evidence="7">2.3.2.2</ecNumber>
        <ecNumber evidence="7">3.4.19.13</ecNumber>
    </recommendedName>
    <component>
        <recommendedName>
            <fullName evidence="7">Glutathione hydrolase large chain</fullName>
        </recommendedName>
    </component>
    <component>
        <recommendedName>
            <fullName evidence="7">Glutathione hydrolase small chain</fullName>
        </recommendedName>
    </component>
</protein>
<dbReference type="EMBL" id="CP014671">
    <property type="protein sequence ID" value="ANX04430.1"/>
    <property type="molecule type" value="Genomic_DNA"/>
</dbReference>
<dbReference type="InterPro" id="IPR043137">
    <property type="entry name" value="GGT_ssub_C"/>
</dbReference>
<dbReference type="PRINTS" id="PR01210">
    <property type="entry name" value="GGTRANSPTASE"/>
</dbReference>
<feature type="binding site" evidence="6">
    <location>
        <position position="457"/>
    </location>
    <ligand>
        <name>L-glutamate</name>
        <dbReference type="ChEBI" id="CHEBI:29985"/>
    </ligand>
</feature>
<feature type="active site" description="Nucleophile" evidence="5">
    <location>
        <position position="365"/>
    </location>
</feature>
<dbReference type="GO" id="GO:0006751">
    <property type="term" value="P:glutathione catabolic process"/>
    <property type="evidence" value="ECO:0007669"/>
    <property type="project" value="UniProtKB-UniRule"/>
</dbReference>
<dbReference type="Gene3D" id="3.60.20.40">
    <property type="match status" value="1"/>
</dbReference>
<feature type="binding site" evidence="6">
    <location>
        <begin position="436"/>
        <end position="437"/>
    </location>
    <ligand>
        <name>L-glutamate</name>
        <dbReference type="ChEBI" id="CHEBI:29985"/>
    </ligand>
</feature>
<dbReference type="GO" id="GO:0036374">
    <property type="term" value="F:glutathione hydrolase activity"/>
    <property type="evidence" value="ECO:0007669"/>
    <property type="project" value="UniProtKB-UniRule"/>
</dbReference>
<evidence type="ECO:0000313" key="9">
    <source>
        <dbReference type="Proteomes" id="UP000092952"/>
    </source>
</evidence>
<dbReference type="InterPro" id="IPR029055">
    <property type="entry name" value="Ntn_hydrolases_N"/>
</dbReference>
<dbReference type="Pfam" id="PF01019">
    <property type="entry name" value="G_glu_transpept"/>
    <property type="match status" value="1"/>
</dbReference>
<keyword evidence="3 7" id="KW-0012">Acyltransferase</keyword>
<dbReference type="GO" id="GO:0103068">
    <property type="term" value="F:leukotriene C4 gamma-glutamyl transferase activity"/>
    <property type="evidence" value="ECO:0007669"/>
    <property type="project" value="UniProtKB-EC"/>
</dbReference>
<dbReference type="InterPro" id="IPR043138">
    <property type="entry name" value="GGT_lsub"/>
</dbReference>
<accession>A0A1B1YU87</accession>
<dbReference type="UniPathway" id="UPA00204"/>
<feature type="binding site" evidence="6">
    <location>
        <begin position="383"/>
        <end position="385"/>
    </location>
    <ligand>
        <name>L-glutamate</name>
        <dbReference type="ChEBI" id="CHEBI:29985"/>
    </ligand>
</feature>
<dbReference type="Proteomes" id="UP000092952">
    <property type="component" value="Chromosome"/>
</dbReference>
<evidence type="ECO:0000256" key="1">
    <source>
        <dbReference type="ARBA" id="ARBA00001049"/>
    </source>
</evidence>
<evidence type="ECO:0000256" key="2">
    <source>
        <dbReference type="ARBA" id="ARBA00001089"/>
    </source>
</evidence>
<dbReference type="PANTHER" id="PTHR43199:SF6">
    <property type="entry name" value="GLUTATHIONE HYDROLASE PROENZYME"/>
    <property type="match status" value="1"/>
</dbReference>
<sequence length="555" mass="58412">MEIDVRRLLFVLVWLCALPATATPRLGAIASAHPLATEAGFEVLAAGGNACDAAVAVSAALAVVEPVSSGIGGGGFYLIQRRGAEALFVDARETAPASATRDMYLGADGQPVRRKSLDGPLAAGIPGEPAALVHLTRRCGRLDLDRNLAPAIRLAAEGFEPDAFHLQMTAMRKSALAASPAAAVIFLDQGEPPKPGFRLVQKDLAAVLQRLARSGKAGFYDGQTARLIIDGVNAAGGAWTEADLRDYKAVERRPLRGRHRDTDILTAPPPSSGGVALITALNILEGYALNLRDAVTGKHLIIEAMRRAYRDRAEYLGDPDFVVMPIAQLLSKDYAAGLRAGIRPDRATPSAGLPGAPAAAEGTDTTHFSVVDTHGNVVSATLSVNIPFGSGFVPPGTGILLNDEMDDFSAKEGSPNTYGLVGNHANAIAPGKRPLSSMTPTILRRGDSVAVLGTPGGSRIISMVLLGTLTFAQGNDDPAAWVSTGRYHHQFLPDVVEYEPQGLGETDIAGLQRLGHSLKQVDRRYGNMQAIAWNTRSGAMQAASDPRRQGSAQVR</sequence>
<dbReference type="KEGG" id="gbi:PG2T_09730"/>
<dbReference type="AlphaFoldDB" id="A0A1B1YU87"/>
<keyword evidence="7" id="KW-0317">Glutathione biosynthesis</keyword>
<dbReference type="EC" id="2.3.2.2" evidence="7"/>
<keyword evidence="7" id="KW-0865">Zymogen</keyword>
<comment type="PTM">
    <text evidence="7">Cleaved by autocatalysis into a large and a small subunit.</text>
</comment>
<keyword evidence="7 8" id="KW-0808">Transferase</keyword>
<keyword evidence="7" id="KW-0378">Hydrolase</keyword>
<dbReference type="STRING" id="1810504.PG2T_09730"/>
<keyword evidence="9" id="KW-1185">Reference proteome</keyword>
<dbReference type="EC" id="3.4.19.13" evidence="7"/>
<comment type="catalytic activity">
    <reaction evidence="1 7">
        <text>an S-substituted glutathione + H2O = an S-substituted L-cysteinylglycine + L-glutamate</text>
        <dbReference type="Rhea" id="RHEA:59468"/>
        <dbReference type="ChEBI" id="CHEBI:15377"/>
        <dbReference type="ChEBI" id="CHEBI:29985"/>
        <dbReference type="ChEBI" id="CHEBI:90779"/>
        <dbReference type="ChEBI" id="CHEBI:143103"/>
        <dbReference type="EC" id="3.4.19.13"/>
    </reaction>
</comment>
<dbReference type="InParanoid" id="A0A1B1YU87"/>
<evidence type="ECO:0000313" key="8">
    <source>
        <dbReference type="EMBL" id="ANX04430.1"/>
    </source>
</evidence>
<comment type="similarity">
    <text evidence="7">Belongs to the gamma-glutamyltransferase family.</text>
</comment>